<sequence length="70" mass="7531">MMIFNPRPSLHIMQFGTSGCRVLLSRSSISVVSYCALPNPSEDLTTKGPHNDVLSGSARARGEVPQDAQT</sequence>
<evidence type="ECO:0000256" key="1">
    <source>
        <dbReference type="SAM" id="MobiDB-lite"/>
    </source>
</evidence>
<organism evidence="2 3">
    <name type="scientific">Aspergillus pseudocaelatus</name>
    <dbReference type="NCBI Taxonomy" id="1825620"/>
    <lineage>
        <taxon>Eukaryota</taxon>
        <taxon>Fungi</taxon>
        <taxon>Dikarya</taxon>
        <taxon>Ascomycota</taxon>
        <taxon>Pezizomycotina</taxon>
        <taxon>Eurotiomycetes</taxon>
        <taxon>Eurotiomycetidae</taxon>
        <taxon>Eurotiales</taxon>
        <taxon>Aspergillaceae</taxon>
        <taxon>Aspergillus</taxon>
        <taxon>Aspergillus subgen. Circumdati</taxon>
    </lineage>
</organism>
<feature type="region of interest" description="Disordered" evidence="1">
    <location>
        <begin position="39"/>
        <end position="70"/>
    </location>
</feature>
<evidence type="ECO:0000313" key="3">
    <source>
        <dbReference type="Proteomes" id="UP000325395"/>
    </source>
</evidence>
<dbReference type="PROSITE" id="PS51257">
    <property type="entry name" value="PROKAR_LIPOPROTEIN"/>
    <property type="match status" value="1"/>
</dbReference>
<evidence type="ECO:0000313" key="2">
    <source>
        <dbReference type="EMBL" id="KAE8410936.1"/>
    </source>
</evidence>
<name>A0ABQ6W1F6_9EURO</name>
<gene>
    <name evidence="2" type="ORF">BDV36DRAFT_276231</name>
</gene>
<dbReference type="Proteomes" id="UP000325395">
    <property type="component" value="Unassembled WGS sequence"/>
</dbReference>
<keyword evidence="3" id="KW-1185">Reference proteome</keyword>
<accession>A0ABQ6W1F6</accession>
<reference evidence="2 3" key="1">
    <citation type="submission" date="2019-04" db="EMBL/GenBank/DDBJ databases">
        <authorList>
            <consortium name="DOE Joint Genome Institute"/>
            <person name="Mondo S."/>
            <person name="Kjaerbolling I."/>
            <person name="Vesth T."/>
            <person name="Frisvad J.C."/>
            <person name="Nybo J.L."/>
            <person name="Theobald S."/>
            <person name="Kildgaard S."/>
            <person name="Isbrandt T."/>
            <person name="Kuo A."/>
            <person name="Sato A."/>
            <person name="Lyhne E.K."/>
            <person name="Kogle M.E."/>
            <person name="Wiebenga A."/>
            <person name="Kun R.S."/>
            <person name="Lubbers R.J."/>
            <person name="Makela M.R."/>
            <person name="Barry K."/>
            <person name="Chovatia M."/>
            <person name="Clum A."/>
            <person name="Daum C."/>
            <person name="Haridas S."/>
            <person name="He G."/>
            <person name="LaButti K."/>
            <person name="Lipzen A."/>
            <person name="Riley R."/>
            <person name="Salamov A."/>
            <person name="Simmons B.A."/>
            <person name="Magnuson J.K."/>
            <person name="Henrissat B."/>
            <person name="Mortensen U.H."/>
            <person name="Larsen T.O."/>
            <person name="Devries R.P."/>
            <person name="Grigoriev I.V."/>
            <person name="Machida M."/>
            <person name="Baker S.E."/>
            <person name="Andersen M.R."/>
            <person name="Cantor M.N."/>
            <person name="Hua S.X."/>
        </authorList>
    </citation>
    <scope>NUCLEOTIDE SEQUENCE [LARGE SCALE GENOMIC DNA]</scope>
    <source>
        <strain evidence="2 3">CBS 117616</strain>
    </source>
</reference>
<protein>
    <submittedName>
        <fullName evidence="2">Uncharacterized protein</fullName>
    </submittedName>
</protein>
<proteinExistence type="predicted"/>
<dbReference type="EMBL" id="ML735902">
    <property type="protein sequence ID" value="KAE8410936.1"/>
    <property type="molecule type" value="Genomic_DNA"/>
</dbReference>